<reference evidence="2 3" key="1">
    <citation type="journal article" date="2012" name="Genome Biol.">
        <title>Genome and low-iron response of an oceanic diatom adapted to chronic iron limitation.</title>
        <authorList>
            <person name="Lommer M."/>
            <person name="Specht M."/>
            <person name="Roy A.S."/>
            <person name="Kraemer L."/>
            <person name="Andreson R."/>
            <person name="Gutowska M.A."/>
            <person name="Wolf J."/>
            <person name="Bergner S.V."/>
            <person name="Schilhabel M.B."/>
            <person name="Klostermeier U.C."/>
            <person name="Beiko R.G."/>
            <person name="Rosenstiel P."/>
            <person name="Hippler M."/>
            <person name="Laroche J."/>
        </authorList>
    </citation>
    <scope>NUCLEOTIDE SEQUENCE [LARGE SCALE GENOMIC DNA]</scope>
    <source>
        <strain evidence="2 3">CCMP1005</strain>
    </source>
</reference>
<organism evidence="2 3">
    <name type="scientific">Thalassiosira oceanica</name>
    <name type="common">Marine diatom</name>
    <dbReference type="NCBI Taxonomy" id="159749"/>
    <lineage>
        <taxon>Eukaryota</taxon>
        <taxon>Sar</taxon>
        <taxon>Stramenopiles</taxon>
        <taxon>Ochrophyta</taxon>
        <taxon>Bacillariophyta</taxon>
        <taxon>Coscinodiscophyceae</taxon>
        <taxon>Thalassiosirophycidae</taxon>
        <taxon>Thalassiosirales</taxon>
        <taxon>Thalassiosiraceae</taxon>
        <taxon>Thalassiosira</taxon>
    </lineage>
</organism>
<proteinExistence type="predicted"/>
<accession>K0RTU3</accession>
<gene>
    <name evidence="2" type="ORF">THAOC_24431</name>
</gene>
<feature type="non-terminal residue" evidence="2">
    <location>
        <position position="49"/>
    </location>
</feature>
<keyword evidence="3" id="KW-1185">Reference proteome</keyword>
<dbReference type="EMBL" id="AGNL01033197">
    <property type="protein sequence ID" value="EJK55794.1"/>
    <property type="molecule type" value="Genomic_DNA"/>
</dbReference>
<feature type="compositionally biased region" description="Polar residues" evidence="1">
    <location>
        <begin position="22"/>
        <end position="32"/>
    </location>
</feature>
<dbReference type="AlphaFoldDB" id="K0RTU3"/>
<protein>
    <submittedName>
        <fullName evidence="2">Uncharacterized protein</fullName>
    </submittedName>
</protein>
<sequence>MDAPEISTARNPSKTGAREAESTLTAGSTEQRASLAPPSASHFQTNNND</sequence>
<evidence type="ECO:0000313" key="2">
    <source>
        <dbReference type="EMBL" id="EJK55794.1"/>
    </source>
</evidence>
<evidence type="ECO:0000313" key="3">
    <source>
        <dbReference type="Proteomes" id="UP000266841"/>
    </source>
</evidence>
<dbReference type="Proteomes" id="UP000266841">
    <property type="component" value="Unassembled WGS sequence"/>
</dbReference>
<feature type="region of interest" description="Disordered" evidence="1">
    <location>
        <begin position="1"/>
        <end position="49"/>
    </location>
</feature>
<comment type="caution">
    <text evidence="2">The sequence shown here is derived from an EMBL/GenBank/DDBJ whole genome shotgun (WGS) entry which is preliminary data.</text>
</comment>
<evidence type="ECO:0000256" key="1">
    <source>
        <dbReference type="SAM" id="MobiDB-lite"/>
    </source>
</evidence>
<name>K0RTU3_THAOC</name>